<keyword evidence="6 11" id="KW-0732">Signal</keyword>
<comment type="pathway">
    <text evidence="2">Sphingolipid metabolism.</text>
</comment>
<dbReference type="InterPro" id="IPR017853">
    <property type="entry name" value="GH"/>
</dbReference>
<dbReference type="PANTHER" id="PTHR11069">
    <property type="entry name" value="GLUCOSYLCERAMIDASE"/>
    <property type="match status" value="1"/>
</dbReference>
<comment type="catalytic activity">
    <reaction evidence="1">
        <text>a beta-D-glucosyl-(1&lt;-&gt;1')-N-acylsphing-4-enine + H2O = an N-acylsphing-4-enine + D-glucose</text>
        <dbReference type="Rhea" id="RHEA:13269"/>
        <dbReference type="ChEBI" id="CHEBI:4167"/>
        <dbReference type="ChEBI" id="CHEBI:15377"/>
        <dbReference type="ChEBI" id="CHEBI:22801"/>
        <dbReference type="ChEBI" id="CHEBI:52639"/>
        <dbReference type="EC" id="3.2.1.45"/>
    </reaction>
    <physiologicalReaction direction="left-to-right" evidence="1">
        <dbReference type="Rhea" id="RHEA:13270"/>
    </physiologicalReaction>
</comment>
<dbReference type="KEGG" id="aplc:110983269"/>
<feature type="chain" id="PRO_5034691111" description="Glucosylceramidase" evidence="11">
    <location>
        <begin position="20"/>
        <end position="517"/>
    </location>
</feature>
<comment type="pathway">
    <text evidence="3">Lipid metabolism.</text>
</comment>
<comment type="similarity">
    <text evidence="4 10">Belongs to the glycosyl hydrolase 30 family.</text>
</comment>
<dbReference type="GeneID" id="110983269"/>
<dbReference type="PANTHER" id="PTHR11069:SF23">
    <property type="entry name" value="LYSOSOMAL ACID GLUCOSYLCERAMIDASE"/>
    <property type="match status" value="1"/>
</dbReference>
<evidence type="ECO:0000313" key="14">
    <source>
        <dbReference type="Proteomes" id="UP000694845"/>
    </source>
</evidence>
<evidence type="ECO:0000256" key="4">
    <source>
        <dbReference type="ARBA" id="ARBA00005382"/>
    </source>
</evidence>
<dbReference type="OrthoDB" id="2160638at2759"/>
<proteinExistence type="inferred from homology"/>
<dbReference type="GO" id="GO:0042391">
    <property type="term" value="P:regulation of membrane potential"/>
    <property type="evidence" value="ECO:0007669"/>
    <property type="project" value="UniProtKB-ARBA"/>
</dbReference>
<dbReference type="FunFam" id="3.20.20.80:FF:000030">
    <property type="entry name" value="Lysosomal acid glucosylceramidase"/>
    <property type="match status" value="1"/>
</dbReference>
<dbReference type="SUPFAM" id="SSF51445">
    <property type="entry name" value="(Trans)glycosidases"/>
    <property type="match status" value="1"/>
</dbReference>
<keyword evidence="10" id="KW-0326">Glycosidase</keyword>
<dbReference type="GO" id="GO:0005764">
    <property type="term" value="C:lysosome"/>
    <property type="evidence" value="ECO:0007669"/>
    <property type="project" value="UniProtKB-ARBA"/>
</dbReference>
<dbReference type="GO" id="GO:0004348">
    <property type="term" value="F:glucosylceramidase activity"/>
    <property type="evidence" value="ECO:0007669"/>
    <property type="project" value="UniProtKB-EC"/>
</dbReference>
<keyword evidence="9 10" id="KW-0443">Lipid metabolism</keyword>
<dbReference type="InterPro" id="IPR033452">
    <property type="entry name" value="GH30_C"/>
</dbReference>
<evidence type="ECO:0000256" key="7">
    <source>
        <dbReference type="ARBA" id="ARBA00022801"/>
    </source>
</evidence>
<protein>
    <recommendedName>
        <fullName evidence="5 10">Glucosylceramidase</fullName>
        <ecNumber evidence="5 10">3.2.1.45</ecNumber>
    </recommendedName>
</protein>
<dbReference type="GO" id="GO:0008202">
    <property type="term" value="P:steroid metabolic process"/>
    <property type="evidence" value="ECO:0007669"/>
    <property type="project" value="UniProtKB-ARBA"/>
</dbReference>
<dbReference type="GO" id="GO:0032006">
    <property type="term" value="P:regulation of TOR signaling"/>
    <property type="evidence" value="ECO:0007669"/>
    <property type="project" value="UniProtKB-ARBA"/>
</dbReference>
<dbReference type="Pfam" id="PF02055">
    <property type="entry name" value="Glyco_hydro_30"/>
    <property type="match status" value="1"/>
</dbReference>
<dbReference type="Proteomes" id="UP000694845">
    <property type="component" value="Unplaced"/>
</dbReference>
<dbReference type="Gene3D" id="3.20.20.80">
    <property type="entry name" value="Glycosidases"/>
    <property type="match status" value="1"/>
</dbReference>
<dbReference type="GO" id="GO:0006680">
    <property type="term" value="P:glucosylceramide catabolic process"/>
    <property type="evidence" value="ECO:0007669"/>
    <property type="project" value="UniProtKB-ARBA"/>
</dbReference>
<dbReference type="InterPro" id="IPR033453">
    <property type="entry name" value="Glyco_hydro_30_TIM-barrel"/>
</dbReference>
<keyword evidence="8 10" id="KW-0746">Sphingolipid metabolism</keyword>
<evidence type="ECO:0000256" key="5">
    <source>
        <dbReference type="ARBA" id="ARBA00012658"/>
    </source>
</evidence>
<dbReference type="GO" id="GO:0005102">
    <property type="term" value="F:signaling receptor binding"/>
    <property type="evidence" value="ECO:0007669"/>
    <property type="project" value="UniProtKB-ARBA"/>
</dbReference>
<evidence type="ECO:0000259" key="13">
    <source>
        <dbReference type="Pfam" id="PF17189"/>
    </source>
</evidence>
<feature type="domain" description="Glycosyl hydrolase family 30 TIM-barrel" evidence="12">
    <location>
        <begin position="98"/>
        <end position="448"/>
    </location>
</feature>
<keyword evidence="14" id="KW-1185">Reference proteome</keyword>
<evidence type="ECO:0000256" key="11">
    <source>
        <dbReference type="SAM" id="SignalP"/>
    </source>
</evidence>
<dbReference type="GO" id="GO:0051246">
    <property type="term" value="P:regulation of protein metabolic process"/>
    <property type="evidence" value="ECO:0007669"/>
    <property type="project" value="UniProtKB-ARBA"/>
</dbReference>
<evidence type="ECO:0000256" key="8">
    <source>
        <dbReference type="ARBA" id="ARBA00022919"/>
    </source>
</evidence>
<dbReference type="GO" id="GO:0010605">
    <property type="term" value="P:negative regulation of macromolecule metabolic process"/>
    <property type="evidence" value="ECO:0007669"/>
    <property type="project" value="UniProtKB-ARBA"/>
</dbReference>
<feature type="domain" description="Glycosyl hydrolase family 30 beta sandwich" evidence="13">
    <location>
        <begin position="451"/>
        <end position="515"/>
    </location>
</feature>
<dbReference type="GO" id="GO:0007040">
    <property type="term" value="P:lysosome organization"/>
    <property type="evidence" value="ECO:0007669"/>
    <property type="project" value="UniProtKB-ARBA"/>
</dbReference>
<dbReference type="InterPro" id="IPR001139">
    <property type="entry name" value="Glyco_hydro_30"/>
</dbReference>
<evidence type="ECO:0000256" key="9">
    <source>
        <dbReference type="ARBA" id="ARBA00023098"/>
    </source>
</evidence>
<dbReference type="GO" id="GO:0016241">
    <property type="term" value="P:regulation of macroautophagy"/>
    <property type="evidence" value="ECO:0007669"/>
    <property type="project" value="UniProtKB-ARBA"/>
</dbReference>
<dbReference type="GO" id="GO:0005774">
    <property type="term" value="C:vacuolar membrane"/>
    <property type="evidence" value="ECO:0007669"/>
    <property type="project" value="UniProtKB-ARBA"/>
</dbReference>
<sequence>MILLLGIGLLTAFVLPCKATACRRATTDILETTSFVCECSAEYCDTIPRDVGLRAGQYVIYSSTKDRDRFHRTTYLFEDRAEHDQRFVLDASREYQTILGFGGSFTDSATMNIKSISPSAQHNLLKSYFSSEGIEYSMGRIPMSSCDFSVRVYSYDDHPGDFALEEFMLATEDISYKIPVIKEALAMSPHDIKLLGSPWSAPAWMKTNQDMVGGALMGQPGEKYYKTWATYFVKFLEAYEQHQVPMWGLTIQNEPSGAEVPFNLYSWQSMAMPPETAKDFVKRDLGPALTSNGYSHVKLMSHDDNIPSVLANSKVIYEDEEAAKFLSGIAVHWYMTKGSSTYNSLEETHQTFPDKFLLATEACEGYQPWEQPVKLGNWERGEQYSLDILQDLKHWVTGWVDWNLALDLSGGPNWAGNNVDSPIIVDAERDVFYKQPMFYHMGHFSKFIYPGSVHIDLRVESQAHTTLHSIAFKRPDNSTVIVLLNVGASIEEVTVHDPRHGYINTKLPPRSIHTFIW</sequence>
<dbReference type="EC" id="3.2.1.45" evidence="5 10"/>
<dbReference type="GO" id="GO:0006066">
    <property type="term" value="P:alcohol metabolic process"/>
    <property type="evidence" value="ECO:0007669"/>
    <property type="project" value="UniProtKB-ARBA"/>
</dbReference>
<evidence type="ECO:0000256" key="6">
    <source>
        <dbReference type="ARBA" id="ARBA00022729"/>
    </source>
</evidence>
<evidence type="ECO:0000256" key="2">
    <source>
        <dbReference type="ARBA" id="ARBA00004991"/>
    </source>
</evidence>
<dbReference type="RefSeq" id="XP_022098086.1">
    <property type="nucleotide sequence ID" value="XM_022242394.1"/>
</dbReference>
<name>A0A8B7Z408_ACAPL</name>
<reference evidence="15" key="1">
    <citation type="submission" date="2025-08" db="UniProtKB">
        <authorList>
            <consortium name="RefSeq"/>
        </authorList>
    </citation>
    <scope>IDENTIFICATION</scope>
</reference>
<organism evidence="14 15">
    <name type="scientific">Acanthaster planci</name>
    <name type="common">Crown-of-thorns starfish</name>
    <dbReference type="NCBI Taxonomy" id="133434"/>
    <lineage>
        <taxon>Eukaryota</taxon>
        <taxon>Metazoa</taxon>
        <taxon>Echinodermata</taxon>
        <taxon>Eleutherozoa</taxon>
        <taxon>Asterozoa</taxon>
        <taxon>Asteroidea</taxon>
        <taxon>Valvatacea</taxon>
        <taxon>Valvatida</taxon>
        <taxon>Acanthasteridae</taxon>
        <taxon>Acanthaster</taxon>
    </lineage>
</organism>
<evidence type="ECO:0000256" key="1">
    <source>
        <dbReference type="ARBA" id="ARBA00001013"/>
    </source>
</evidence>
<dbReference type="OMA" id="CADANYL"/>
<feature type="signal peptide" evidence="11">
    <location>
        <begin position="1"/>
        <end position="19"/>
    </location>
</feature>
<evidence type="ECO:0000256" key="10">
    <source>
        <dbReference type="RuleBase" id="RU361188"/>
    </source>
</evidence>
<evidence type="ECO:0000256" key="3">
    <source>
        <dbReference type="ARBA" id="ARBA00005189"/>
    </source>
</evidence>
<evidence type="ECO:0000259" key="12">
    <source>
        <dbReference type="Pfam" id="PF02055"/>
    </source>
</evidence>
<dbReference type="AlphaFoldDB" id="A0A8B7Z408"/>
<evidence type="ECO:0000313" key="15">
    <source>
        <dbReference type="RefSeq" id="XP_022098086.1"/>
    </source>
</evidence>
<dbReference type="GO" id="GO:0016758">
    <property type="term" value="F:hexosyltransferase activity"/>
    <property type="evidence" value="ECO:0007669"/>
    <property type="project" value="UniProtKB-ARBA"/>
</dbReference>
<keyword evidence="7 10" id="KW-0378">Hydrolase</keyword>
<dbReference type="GO" id="GO:0006914">
    <property type="term" value="P:autophagy"/>
    <property type="evidence" value="ECO:0007669"/>
    <property type="project" value="UniProtKB-ARBA"/>
</dbReference>
<gene>
    <name evidence="15" type="primary">LOC110983269</name>
</gene>
<dbReference type="PRINTS" id="PR00843">
    <property type="entry name" value="GLHYDRLASE30"/>
</dbReference>
<dbReference type="GO" id="GO:0030163">
    <property type="term" value="P:protein catabolic process"/>
    <property type="evidence" value="ECO:0007669"/>
    <property type="project" value="UniProtKB-ARBA"/>
</dbReference>
<dbReference type="Pfam" id="PF17189">
    <property type="entry name" value="Glyco_hydro_30C"/>
    <property type="match status" value="1"/>
</dbReference>
<accession>A0A8B7Z408</accession>